<dbReference type="AlphaFoldDB" id="A0A1G9YQG9"/>
<keyword evidence="4" id="KW-1185">Reference proteome</keyword>
<dbReference type="InterPro" id="IPR011053">
    <property type="entry name" value="Single_hybrid_motif"/>
</dbReference>
<dbReference type="Pfam" id="PF00364">
    <property type="entry name" value="Biotin_lipoyl"/>
    <property type="match status" value="1"/>
</dbReference>
<name>A0A1G9YQG9_9FIRM</name>
<reference evidence="3 4" key="1">
    <citation type="submission" date="2016-10" db="EMBL/GenBank/DDBJ databases">
        <authorList>
            <person name="de Groot N.N."/>
        </authorList>
    </citation>
    <scope>NUCLEOTIDE SEQUENCE [LARGE SCALE GENOMIC DNA]</scope>
    <source>
        <strain evidence="3 4">DSM 1736</strain>
    </source>
</reference>
<sequence>MEYTLKAPMPGLVARVVVNEGDIVTQGQELAVINCMKIEISCSTEKAGKVKQILVGEWDEMDVDTPMIVLEISN</sequence>
<proteinExistence type="predicted"/>
<dbReference type="STRING" id="146817.SAMN04488502_11235"/>
<dbReference type="PROSITE" id="PS50968">
    <property type="entry name" value="BIOTINYL_LIPOYL"/>
    <property type="match status" value="1"/>
</dbReference>
<evidence type="ECO:0000256" key="1">
    <source>
        <dbReference type="ARBA" id="ARBA00023267"/>
    </source>
</evidence>
<organism evidence="3 4">
    <name type="scientific">Dendrosporobacter quercicolus</name>
    <dbReference type="NCBI Taxonomy" id="146817"/>
    <lineage>
        <taxon>Bacteria</taxon>
        <taxon>Bacillati</taxon>
        <taxon>Bacillota</taxon>
        <taxon>Negativicutes</taxon>
        <taxon>Selenomonadales</taxon>
        <taxon>Sporomusaceae</taxon>
        <taxon>Dendrosporobacter</taxon>
    </lineage>
</organism>
<dbReference type="PANTHER" id="PTHR45266:SF3">
    <property type="entry name" value="OXALOACETATE DECARBOXYLASE ALPHA CHAIN"/>
    <property type="match status" value="1"/>
</dbReference>
<evidence type="ECO:0000259" key="2">
    <source>
        <dbReference type="PROSITE" id="PS50968"/>
    </source>
</evidence>
<keyword evidence="1" id="KW-0092">Biotin</keyword>
<dbReference type="Proteomes" id="UP000214880">
    <property type="component" value="Unassembled WGS sequence"/>
</dbReference>
<gene>
    <name evidence="3" type="ORF">SAMN04488502_11235</name>
</gene>
<dbReference type="EMBL" id="FNHB01000012">
    <property type="protein sequence ID" value="SDN11388.1"/>
    <property type="molecule type" value="Genomic_DNA"/>
</dbReference>
<dbReference type="RefSeq" id="WP_092074731.1">
    <property type="nucleotide sequence ID" value="NZ_FNHB01000012.1"/>
</dbReference>
<dbReference type="PANTHER" id="PTHR45266">
    <property type="entry name" value="OXALOACETATE DECARBOXYLASE ALPHA CHAIN"/>
    <property type="match status" value="1"/>
</dbReference>
<accession>A0A1G9YQG9</accession>
<protein>
    <submittedName>
        <fullName evidence="3">Biotin-requiring enzyme</fullName>
    </submittedName>
</protein>
<dbReference type="SUPFAM" id="SSF51230">
    <property type="entry name" value="Single hybrid motif"/>
    <property type="match status" value="1"/>
</dbReference>
<evidence type="ECO:0000313" key="4">
    <source>
        <dbReference type="Proteomes" id="UP000214880"/>
    </source>
</evidence>
<dbReference type="InterPro" id="IPR050709">
    <property type="entry name" value="Biotin_Carboxyl_Carrier/Decarb"/>
</dbReference>
<dbReference type="Gene3D" id="2.40.50.100">
    <property type="match status" value="1"/>
</dbReference>
<dbReference type="CDD" id="cd06850">
    <property type="entry name" value="biotinyl_domain"/>
    <property type="match status" value="1"/>
</dbReference>
<dbReference type="InterPro" id="IPR000089">
    <property type="entry name" value="Biotin_lipoyl"/>
</dbReference>
<evidence type="ECO:0000313" key="3">
    <source>
        <dbReference type="EMBL" id="SDN11388.1"/>
    </source>
</evidence>
<feature type="domain" description="Lipoyl-binding" evidence="2">
    <location>
        <begin position="1"/>
        <end position="71"/>
    </location>
</feature>
<dbReference type="OrthoDB" id="9769961at2"/>